<name>A0ACC2JY92_9PEZI</name>
<dbReference type="Proteomes" id="UP001153332">
    <property type="component" value="Unassembled WGS sequence"/>
</dbReference>
<sequence length="512" mass="57471">MAVLTSLTALSSDHGLVPVLVGAAILACTLVLRFILSYTRARLQFPGPPVKNFLIGNLDQTMANDVHEKWISWNREYGQIFQTWNGLFSRVIYIGDPRLIAEIATSNWPKSAAQYDGFKPLDGDALFVQSNQERWKMQSKRLAPAFQPSVIQSQYASLAKHIGNYVKQLDAASRSNSVIDLSSLNILLSLDFIGDIAFGTSFNAINQGPDCRIAQLLEMILPELMKCGLFPLRGKIPIFEKTRIMNRAITELRNMAKDAVKDARRKGLGEEASKIKPDKKIFEILALQREADGNYTFNSQELCDNYVAFLVAGGDPTAHTMSFLVWQVLRNPEIFAQLRAEIDASIPFDTDVATLEHVKLPYLNMVLKETLRFSSPGFGTFRICAKDTTVAGVTLPANTTLALWNPAGEDLIPGPAHFLHRDPRLWEDPDKFDPERWRSGQPKLRGSYFPFSYGPRSCTGQGLAMLEMTLTLATLFRHYDLTLEPGFELEYLPSFTLKPKNGFPIRVTRREC</sequence>
<comment type="caution">
    <text evidence="1">The sequence shown here is derived from an EMBL/GenBank/DDBJ whole genome shotgun (WGS) entry which is preliminary data.</text>
</comment>
<protein>
    <submittedName>
        <fullName evidence="1">Uncharacterized protein</fullName>
    </submittedName>
</protein>
<organism evidence="1 2">
    <name type="scientific">Lasiodiplodia mahajangana</name>
    <dbReference type="NCBI Taxonomy" id="1108764"/>
    <lineage>
        <taxon>Eukaryota</taxon>
        <taxon>Fungi</taxon>
        <taxon>Dikarya</taxon>
        <taxon>Ascomycota</taxon>
        <taxon>Pezizomycotina</taxon>
        <taxon>Dothideomycetes</taxon>
        <taxon>Dothideomycetes incertae sedis</taxon>
        <taxon>Botryosphaeriales</taxon>
        <taxon>Botryosphaeriaceae</taxon>
        <taxon>Lasiodiplodia</taxon>
    </lineage>
</organism>
<reference evidence="1" key="1">
    <citation type="submission" date="2022-12" db="EMBL/GenBank/DDBJ databases">
        <title>Genome Sequence of Lasiodiplodia mahajangana.</title>
        <authorList>
            <person name="Buettner E."/>
        </authorList>
    </citation>
    <scope>NUCLEOTIDE SEQUENCE</scope>
    <source>
        <strain evidence="1">VT137</strain>
    </source>
</reference>
<accession>A0ACC2JY92</accession>
<gene>
    <name evidence="1" type="ORF">O1611_g1147</name>
</gene>
<keyword evidence="2" id="KW-1185">Reference proteome</keyword>
<evidence type="ECO:0000313" key="1">
    <source>
        <dbReference type="EMBL" id="KAJ8132472.1"/>
    </source>
</evidence>
<proteinExistence type="predicted"/>
<evidence type="ECO:0000313" key="2">
    <source>
        <dbReference type="Proteomes" id="UP001153332"/>
    </source>
</evidence>
<dbReference type="EMBL" id="JAPUUL010000124">
    <property type="protein sequence ID" value="KAJ8132472.1"/>
    <property type="molecule type" value="Genomic_DNA"/>
</dbReference>